<protein>
    <recommendedName>
        <fullName evidence="14">Fluoride-specific ion channel FluC</fullName>
    </recommendedName>
</protein>
<evidence type="ECO:0000256" key="13">
    <source>
        <dbReference type="ARBA" id="ARBA00035585"/>
    </source>
</evidence>
<comment type="subcellular location">
    <subcellularLocation>
        <location evidence="1 14">Cell membrane</location>
        <topology evidence="1 14">Multi-pass membrane protein</topology>
    </subcellularLocation>
</comment>
<gene>
    <name evidence="14" type="primary">fluC</name>
    <name evidence="14" type="synonym">crcB</name>
    <name evidence="15" type="ORF">E5988_04105</name>
</gene>
<keyword evidence="3 14" id="KW-1003">Cell membrane</keyword>
<evidence type="ECO:0000256" key="12">
    <source>
        <dbReference type="ARBA" id="ARBA00035120"/>
    </source>
</evidence>
<evidence type="ECO:0000256" key="2">
    <source>
        <dbReference type="ARBA" id="ARBA00022448"/>
    </source>
</evidence>
<keyword evidence="2 14" id="KW-0813">Transport</keyword>
<sequence length="133" mass="13167">MVLSDIALVALGGGTGSLLRWLVGKLLTSPARGGIPWSTVAVNLIGAFVIGYLSVLFSIEWHDRYGSFLKAAILTGVLGGFTTFSTMELDTAKMAGATGAGAGAGTATGYILGQTVLGIAVAGLGAGLAHAAG</sequence>
<evidence type="ECO:0000256" key="10">
    <source>
        <dbReference type="ARBA" id="ARBA00023136"/>
    </source>
</evidence>
<name>A0ABY2QNU8_9SPHN</name>
<evidence type="ECO:0000256" key="1">
    <source>
        <dbReference type="ARBA" id="ARBA00004651"/>
    </source>
</evidence>
<feature type="binding site" evidence="14">
    <location>
        <position position="79"/>
    </location>
    <ligand>
        <name>Na(+)</name>
        <dbReference type="ChEBI" id="CHEBI:29101"/>
        <note>structural</note>
    </ligand>
</feature>
<keyword evidence="4" id="KW-0997">Cell inner membrane</keyword>
<dbReference type="PANTHER" id="PTHR28259">
    <property type="entry name" value="FLUORIDE EXPORT PROTEIN 1-RELATED"/>
    <property type="match status" value="1"/>
</dbReference>
<evidence type="ECO:0000256" key="3">
    <source>
        <dbReference type="ARBA" id="ARBA00022475"/>
    </source>
</evidence>
<feature type="transmembrane region" description="Helical" evidence="14">
    <location>
        <begin position="35"/>
        <end position="59"/>
    </location>
</feature>
<reference evidence="15 16" key="1">
    <citation type="submission" date="2019-04" db="EMBL/GenBank/DDBJ databases">
        <title>Microbes associate with the intestines of laboratory mice.</title>
        <authorList>
            <person name="Navarre W."/>
            <person name="Wong E."/>
            <person name="Huang K.C."/>
            <person name="Tropini C."/>
            <person name="Ng K."/>
            <person name="Yu B."/>
        </authorList>
    </citation>
    <scope>NUCLEOTIDE SEQUENCE [LARGE SCALE GENOMIC DNA]</scope>
    <source>
        <strain evidence="15 16">NM83_B4-11</strain>
    </source>
</reference>
<organism evidence="15 16">
    <name type="scientific">Sphingomonas olei</name>
    <dbReference type="NCBI Taxonomy" id="1886787"/>
    <lineage>
        <taxon>Bacteria</taxon>
        <taxon>Pseudomonadati</taxon>
        <taxon>Pseudomonadota</taxon>
        <taxon>Alphaproteobacteria</taxon>
        <taxon>Sphingomonadales</taxon>
        <taxon>Sphingomonadaceae</taxon>
        <taxon>Sphingomonas</taxon>
    </lineage>
</organism>
<comment type="function">
    <text evidence="14">Fluoride-specific ion channel. Important for reducing fluoride concentration in the cell, thus reducing its toxicity.</text>
</comment>
<evidence type="ECO:0000256" key="7">
    <source>
        <dbReference type="ARBA" id="ARBA00022989"/>
    </source>
</evidence>
<dbReference type="EMBL" id="SSTI01000002">
    <property type="protein sequence ID" value="THG41689.1"/>
    <property type="molecule type" value="Genomic_DNA"/>
</dbReference>
<dbReference type="RefSeq" id="WP_046409875.1">
    <property type="nucleotide sequence ID" value="NZ_SSTI01000002.1"/>
</dbReference>
<keyword evidence="16" id="KW-1185">Reference proteome</keyword>
<evidence type="ECO:0000256" key="4">
    <source>
        <dbReference type="ARBA" id="ARBA00022519"/>
    </source>
</evidence>
<keyword evidence="6 14" id="KW-0479">Metal-binding</keyword>
<comment type="activity regulation">
    <text evidence="14">Na(+) is not transported, but it plays an essential structural role and its presence is essential for fluoride channel function.</text>
</comment>
<accession>A0ABY2QNU8</accession>
<evidence type="ECO:0000256" key="9">
    <source>
        <dbReference type="ARBA" id="ARBA00023065"/>
    </source>
</evidence>
<evidence type="ECO:0000256" key="14">
    <source>
        <dbReference type="HAMAP-Rule" id="MF_00454"/>
    </source>
</evidence>
<proteinExistence type="inferred from homology"/>
<feature type="binding site" evidence="14">
    <location>
        <position position="82"/>
    </location>
    <ligand>
        <name>Na(+)</name>
        <dbReference type="ChEBI" id="CHEBI:29101"/>
        <note>structural</note>
    </ligand>
</feature>
<comment type="similarity">
    <text evidence="12 14">Belongs to the fluoride channel Fluc/FEX (TC 1.A.43) family.</text>
</comment>
<dbReference type="HAMAP" id="MF_00454">
    <property type="entry name" value="FluC"/>
    <property type="match status" value="1"/>
</dbReference>
<keyword evidence="7 14" id="KW-1133">Transmembrane helix</keyword>
<evidence type="ECO:0000313" key="15">
    <source>
        <dbReference type="EMBL" id="THG41689.1"/>
    </source>
</evidence>
<keyword evidence="5 14" id="KW-0812">Transmembrane</keyword>
<keyword evidence="11 14" id="KW-0407">Ion channel</keyword>
<evidence type="ECO:0000256" key="5">
    <source>
        <dbReference type="ARBA" id="ARBA00022692"/>
    </source>
</evidence>
<dbReference type="PANTHER" id="PTHR28259:SF18">
    <property type="entry name" value="FLUORIDE-SPECIFIC ION CHANNEL FLUC"/>
    <property type="match status" value="1"/>
</dbReference>
<comment type="caution">
    <text evidence="15">The sequence shown here is derived from an EMBL/GenBank/DDBJ whole genome shotgun (WGS) entry which is preliminary data.</text>
</comment>
<feature type="transmembrane region" description="Helical" evidence="14">
    <location>
        <begin position="6"/>
        <end position="23"/>
    </location>
</feature>
<keyword evidence="8 14" id="KW-0915">Sodium</keyword>
<evidence type="ECO:0000256" key="6">
    <source>
        <dbReference type="ARBA" id="ARBA00022723"/>
    </source>
</evidence>
<dbReference type="Proteomes" id="UP000308038">
    <property type="component" value="Unassembled WGS sequence"/>
</dbReference>
<feature type="transmembrane region" description="Helical" evidence="14">
    <location>
        <begin position="65"/>
        <end position="84"/>
    </location>
</feature>
<dbReference type="InterPro" id="IPR003691">
    <property type="entry name" value="FluC"/>
</dbReference>
<evidence type="ECO:0000256" key="8">
    <source>
        <dbReference type="ARBA" id="ARBA00023053"/>
    </source>
</evidence>
<evidence type="ECO:0000256" key="11">
    <source>
        <dbReference type="ARBA" id="ARBA00023303"/>
    </source>
</evidence>
<evidence type="ECO:0000313" key="16">
    <source>
        <dbReference type="Proteomes" id="UP000308038"/>
    </source>
</evidence>
<dbReference type="Pfam" id="PF02537">
    <property type="entry name" value="CRCB"/>
    <property type="match status" value="1"/>
</dbReference>
<keyword evidence="10 14" id="KW-0472">Membrane</keyword>
<comment type="catalytic activity">
    <reaction evidence="13">
        <text>fluoride(in) = fluoride(out)</text>
        <dbReference type="Rhea" id="RHEA:76159"/>
        <dbReference type="ChEBI" id="CHEBI:17051"/>
    </reaction>
    <physiologicalReaction direction="left-to-right" evidence="13">
        <dbReference type="Rhea" id="RHEA:76160"/>
    </physiologicalReaction>
</comment>
<keyword evidence="9 14" id="KW-0406">Ion transport</keyword>